<dbReference type="Proteomes" id="UP000297454">
    <property type="component" value="Unassembled WGS sequence"/>
</dbReference>
<organism evidence="3 4">
    <name type="scientific">Helcococcus ovis</name>
    <dbReference type="NCBI Taxonomy" id="72026"/>
    <lineage>
        <taxon>Bacteria</taxon>
        <taxon>Bacillati</taxon>
        <taxon>Bacillota</taxon>
        <taxon>Tissierellia</taxon>
        <taxon>Tissierellales</taxon>
        <taxon>Peptoniphilaceae</taxon>
        <taxon>Helcococcus</taxon>
    </lineage>
</organism>
<dbReference type="OrthoDB" id="6505030at2"/>
<dbReference type="GO" id="GO:0009401">
    <property type="term" value="P:phosphoenolpyruvate-dependent sugar phosphotransferase system"/>
    <property type="evidence" value="ECO:0007669"/>
    <property type="project" value="InterPro"/>
</dbReference>
<evidence type="ECO:0000256" key="1">
    <source>
        <dbReference type="ARBA" id="ARBA00022679"/>
    </source>
</evidence>
<protein>
    <submittedName>
        <fullName evidence="3">PTS galactitol transporter subunit IIB</fullName>
    </submittedName>
</protein>
<keyword evidence="1" id="KW-0808">Transferase</keyword>
<evidence type="ECO:0000313" key="3">
    <source>
        <dbReference type="EMBL" id="TFF65806.1"/>
    </source>
</evidence>
<proteinExistence type="predicted"/>
<dbReference type="RefSeq" id="WP_134711084.1">
    <property type="nucleotide sequence ID" value="NZ_CP119081.1"/>
</dbReference>
<feature type="domain" description="PTS EIIB type-2" evidence="2">
    <location>
        <begin position="2"/>
        <end position="96"/>
    </location>
</feature>
<evidence type="ECO:0000313" key="4">
    <source>
        <dbReference type="Proteomes" id="UP000297454"/>
    </source>
</evidence>
<dbReference type="Pfam" id="PF02302">
    <property type="entry name" value="PTS_IIB"/>
    <property type="match status" value="1"/>
</dbReference>
<dbReference type="EMBL" id="SCFR01000016">
    <property type="protein sequence ID" value="TFF65806.1"/>
    <property type="molecule type" value="Genomic_DNA"/>
</dbReference>
<dbReference type="PROSITE" id="PS51099">
    <property type="entry name" value="PTS_EIIB_TYPE_2"/>
    <property type="match status" value="1"/>
</dbReference>
<dbReference type="Gene3D" id="3.40.50.2300">
    <property type="match status" value="1"/>
</dbReference>
<gene>
    <name evidence="3" type="ORF">EQF91_05270</name>
</gene>
<accession>A0A4R9C0Z1</accession>
<sequence>MKKLLIMCGSGIATSTVVAGKVKQWLKDNNLENNVQIYQSKVAEEVNHIDDYDVVISTTTVPDNIKEKVIFGLPLLTNIGVDEMWNKLKIELEDKK</sequence>
<dbReference type="AlphaFoldDB" id="A0A4R9C0Z1"/>
<dbReference type="InterPro" id="IPR036095">
    <property type="entry name" value="PTS_EIIB-like_sf"/>
</dbReference>
<dbReference type="GeneID" id="97031158"/>
<dbReference type="GO" id="GO:0008982">
    <property type="term" value="F:protein-N(PI)-phosphohistidine-sugar phosphotransferase activity"/>
    <property type="evidence" value="ECO:0007669"/>
    <property type="project" value="InterPro"/>
</dbReference>
<name>A0A4R9C0Z1_9FIRM</name>
<dbReference type="SUPFAM" id="SSF52794">
    <property type="entry name" value="PTS system IIB component-like"/>
    <property type="match status" value="1"/>
</dbReference>
<evidence type="ECO:0000259" key="2">
    <source>
        <dbReference type="PROSITE" id="PS51099"/>
    </source>
</evidence>
<dbReference type="InterPro" id="IPR013011">
    <property type="entry name" value="PTS_EIIB_2"/>
</dbReference>
<keyword evidence="4" id="KW-1185">Reference proteome</keyword>
<reference evidence="3 4" key="1">
    <citation type="submission" date="2019-01" db="EMBL/GenBank/DDBJ databases">
        <title>Draft Genome Sequences of Helcococcus ovis Strains Isolated from the Uterus and Vagina of Dairy Cows with Metritis.</title>
        <authorList>
            <person name="Cunha F."/>
            <person name="Jeon S.J."/>
            <person name="Kutzer P."/>
            <person name="Galvao K.N."/>
        </authorList>
    </citation>
    <scope>NUCLEOTIDE SEQUENCE [LARGE SCALE GENOMIC DNA]</scope>
    <source>
        <strain evidence="3 4">KG-37</strain>
    </source>
</reference>
<dbReference type="InterPro" id="IPR003501">
    <property type="entry name" value="PTS_EIIB_2/3"/>
</dbReference>
<dbReference type="CDD" id="cd05566">
    <property type="entry name" value="PTS_IIB_galactitol"/>
    <property type="match status" value="1"/>
</dbReference>
<comment type="caution">
    <text evidence="3">The sequence shown here is derived from an EMBL/GenBank/DDBJ whole genome shotgun (WGS) entry which is preliminary data.</text>
</comment>